<evidence type="ECO:0000313" key="2">
    <source>
        <dbReference type="Proteomes" id="UP000198238"/>
    </source>
</evidence>
<dbReference type="AlphaFoldDB" id="A0A220S4T1"/>
<proteinExistence type="predicted"/>
<accession>A0A220S4T1</accession>
<reference evidence="1 2" key="1">
    <citation type="submission" date="2017-06" db="EMBL/GenBank/DDBJ databases">
        <title>Neisseria chenwenguii sp. nov., isolated from the intestinal contents of Tibetan Plateau Pika in Yushu, Qinghai Province, China.</title>
        <authorList>
            <person name="Zhang G."/>
        </authorList>
    </citation>
    <scope>NUCLEOTIDE SEQUENCE [LARGE SCALE GENOMIC DNA]</scope>
    <source>
        <strain evidence="1 2">10023</strain>
    </source>
</reference>
<gene>
    <name evidence="1" type="ORF">BG910_08925</name>
</gene>
<keyword evidence="2" id="KW-1185">Reference proteome</keyword>
<dbReference type="NCBIfam" id="NF047841">
    <property type="entry name" value="HLGFF_fam"/>
    <property type="match status" value="1"/>
</dbReference>
<evidence type="ECO:0000313" key="1">
    <source>
        <dbReference type="EMBL" id="ASK28529.1"/>
    </source>
</evidence>
<dbReference type="InterPro" id="IPR058172">
    <property type="entry name" value="HLGFF_Neisseriales"/>
</dbReference>
<dbReference type="Proteomes" id="UP000198238">
    <property type="component" value="Chromosome"/>
</dbReference>
<dbReference type="KEGG" id="nei:BG910_08925"/>
<dbReference type="OrthoDB" id="8606037at2"/>
<dbReference type="RefSeq" id="WP_089037214.1">
    <property type="nucleotide sequence ID" value="NZ_CP022278.1"/>
</dbReference>
<name>A0A220S4T1_9NEIS</name>
<dbReference type="EMBL" id="CP022278">
    <property type="protein sequence ID" value="ASK28529.1"/>
    <property type="molecule type" value="Genomic_DNA"/>
</dbReference>
<protein>
    <submittedName>
        <fullName evidence="1">Uncharacterized protein</fullName>
    </submittedName>
</protein>
<sequence>MHYFSIHTQSGSHLGFLIMLPDDESETPPESGRFVVKLQNGAAFPALENLQNPDAPLVWRINKERIELFDGESNVATLRNEYLTIGGQTLLLTDLTGAM</sequence>
<organism evidence="1 2">
    <name type="scientific">Neisseria chenwenguii</name>
    <dbReference type="NCBI Taxonomy" id="1853278"/>
    <lineage>
        <taxon>Bacteria</taxon>
        <taxon>Pseudomonadati</taxon>
        <taxon>Pseudomonadota</taxon>
        <taxon>Betaproteobacteria</taxon>
        <taxon>Neisseriales</taxon>
        <taxon>Neisseriaceae</taxon>
        <taxon>Neisseria</taxon>
    </lineage>
</organism>